<dbReference type="PROSITE" id="PS50109">
    <property type="entry name" value="HIS_KIN"/>
    <property type="match status" value="1"/>
</dbReference>
<dbReference type="InterPro" id="IPR015943">
    <property type="entry name" value="WD40/YVTN_repeat-like_dom_sf"/>
</dbReference>
<dbReference type="InterPro" id="IPR011006">
    <property type="entry name" value="CheY-like_superfamily"/>
</dbReference>
<protein>
    <recommendedName>
        <fullName evidence="2">histidine kinase</fullName>
        <ecNumber evidence="2">2.7.13.3</ecNumber>
    </recommendedName>
</protein>
<name>A0A9D9HKB2_9BACT</name>
<feature type="modified residue" description="4-aspartylphosphate" evidence="8">
    <location>
        <position position="1164"/>
    </location>
</feature>
<dbReference type="InterPro" id="IPR009057">
    <property type="entry name" value="Homeodomain-like_sf"/>
</dbReference>
<dbReference type="InterPro" id="IPR003661">
    <property type="entry name" value="HisK_dim/P_dom"/>
</dbReference>
<evidence type="ECO:0000313" key="13">
    <source>
        <dbReference type="EMBL" id="MBO8455398.1"/>
    </source>
</evidence>
<feature type="domain" description="HTH araC/xylS-type" evidence="10">
    <location>
        <begin position="1263"/>
        <end position="1363"/>
    </location>
</feature>
<dbReference type="SUPFAM" id="SSF55874">
    <property type="entry name" value="ATPase domain of HSP90 chaperone/DNA topoisomerase II/histidine kinase"/>
    <property type="match status" value="1"/>
</dbReference>
<dbReference type="Proteomes" id="UP000823617">
    <property type="component" value="Unassembled WGS sequence"/>
</dbReference>
<dbReference type="CDD" id="cd00082">
    <property type="entry name" value="HisKA"/>
    <property type="match status" value="1"/>
</dbReference>
<evidence type="ECO:0000256" key="7">
    <source>
        <dbReference type="ARBA" id="ARBA00023163"/>
    </source>
</evidence>
<dbReference type="Gene3D" id="1.10.10.60">
    <property type="entry name" value="Homeodomain-like"/>
    <property type="match status" value="1"/>
</dbReference>
<dbReference type="Pfam" id="PF07494">
    <property type="entry name" value="Reg_prop"/>
    <property type="match status" value="1"/>
</dbReference>
<dbReference type="EC" id="2.7.13.3" evidence="2"/>
<dbReference type="Gene3D" id="3.40.50.2300">
    <property type="match status" value="1"/>
</dbReference>
<dbReference type="SMART" id="SM00342">
    <property type="entry name" value="HTH_ARAC"/>
    <property type="match status" value="1"/>
</dbReference>
<dbReference type="InterPro" id="IPR036097">
    <property type="entry name" value="HisK_dim/P_sf"/>
</dbReference>
<evidence type="ECO:0000256" key="9">
    <source>
        <dbReference type="SAM" id="Phobius"/>
    </source>
</evidence>
<dbReference type="Pfam" id="PF07495">
    <property type="entry name" value="Y_Y_Y"/>
    <property type="match status" value="1"/>
</dbReference>
<dbReference type="GO" id="GO:0000155">
    <property type="term" value="F:phosphorelay sensor kinase activity"/>
    <property type="evidence" value="ECO:0007669"/>
    <property type="project" value="InterPro"/>
</dbReference>
<comment type="caution">
    <text evidence="13">The sequence shown here is derived from an EMBL/GenBank/DDBJ whole genome shotgun (WGS) entry which is preliminary data.</text>
</comment>
<feature type="transmembrane region" description="Helical" evidence="9">
    <location>
        <begin position="793"/>
        <end position="814"/>
    </location>
</feature>
<dbReference type="InterPro" id="IPR004358">
    <property type="entry name" value="Sig_transdc_His_kin-like_C"/>
</dbReference>
<dbReference type="SUPFAM" id="SSF52172">
    <property type="entry name" value="CheY-like"/>
    <property type="match status" value="1"/>
</dbReference>
<dbReference type="InterPro" id="IPR005467">
    <property type="entry name" value="His_kinase_dom"/>
</dbReference>
<dbReference type="Pfam" id="PF12833">
    <property type="entry name" value="HTH_18"/>
    <property type="match status" value="1"/>
</dbReference>
<dbReference type="SMART" id="SM00448">
    <property type="entry name" value="REC"/>
    <property type="match status" value="1"/>
</dbReference>
<dbReference type="CDD" id="cd00075">
    <property type="entry name" value="HATPase"/>
    <property type="match status" value="1"/>
</dbReference>
<dbReference type="InterPro" id="IPR013783">
    <property type="entry name" value="Ig-like_fold"/>
</dbReference>
<evidence type="ECO:0000256" key="1">
    <source>
        <dbReference type="ARBA" id="ARBA00000085"/>
    </source>
</evidence>
<feature type="domain" description="Histidine kinase" evidence="11">
    <location>
        <begin position="851"/>
        <end position="1072"/>
    </location>
</feature>
<feature type="domain" description="Response regulatory" evidence="12">
    <location>
        <begin position="1116"/>
        <end position="1231"/>
    </location>
</feature>
<dbReference type="Pfam" id="PF02518">
    <property type="entry name" value="HATPase_c"/>
    <property type="match status" value="1"/>
</dbReference>
<evidence type="ECO:0000259" key="10">
    <source>
        <dbReference type="PROSITE" id="PS01124"/>
    </source>
</evidence>
<evidence type="ECO:0000256" key="5">
    <source>
        <dbReference type="ARBA" id="ARBA00022777"/>
    </source>
</evidence>
<proteinExistence type="predicted"/>
<evidence type="ECO:0000313" key="14">
    <source>
        <dbReference type="Proteomes" id="UP000823617"/>
    </source>
</evidence>
<accession>A0A9D9HKB2</accession>
<evidence type="ECO:0000259" key="12">
    <source>
        <dbReference type="PROSITE" id="PS50110"/>
    </source>
</evidence>
<dbReference type="InterPro" id="IPR001789">
    <property type="entry name" value="Sig_transdc_resp-reg_receiver"/>
</dbReference>
<gene>
    <name evidence="13" type="ORF">IAC08_03200</name>
</gene>
<reference evidence="13" key="1">
    <citation type="submission" date="2020-10" db="EMBL/GenBank/DDBJ databases">
        <authorList>
            <person name="Gilroy R."/>
        </authorList>
    </citation>
    <scope>NUCLEOTIDE SEQUENCE</scope>
    <source>
        <strain evidence="13">B1-3475</strain>
    </source>
</reference>
<keyword evidence="7" id="KW-0804">Transcription</keyword>
<keyword evidence="9" id="KW-0812">Transmembrane</keyword>
<keyword evidence="9" id="KW-1133">Transmembrane helix</keyword>
<sequence>MRRLVIIICIIAGVCFPAHIQAGERLYLEQISVSENLPHTDVNAIVEDDEGFIWFATFAGLCRYDGTGMQVYNVTNSLLRSSRIKSLYLEKDGMLYIGTETGGLTLFDTKQDRFVTTLPVPMNNINGIFGHEGKICLCTDAGVTSLEISDGQYNMDSHRISRGVMGGCSIPGKGMVLCSPSGLYFYEDGADGMGTSAIRTVMTGSHCMSCVYLADKDMLMVAGYDGCHTVDCRTWQVQRINTTETISLYEAPDGNIWAGTRKEGIICFGRDLSVRYRYGPYEEYGSNSCDITSFFMDSSSVLWIGTIGNGCYKKISHTDDFHLYSIYDGLQKDHIVCMYTDSSDRLWISARDGSLYVMEGKRITRVDQRSLSGFENMPISFIYEDVNGALWIGAWTHGIKVISKNDIGAAAAGRRFSFRHFALTPLLNAASVYTADPDASGNIWLSTNYGVFRYAPGKEPGQSIDCKWYNGNWTNFSSSPSDTCSLSDNFCTDILAESNGGKQYVWVGSRFGLTRFICDNKGNVLSIRRISPSQEDSGLSGDYVSVIHKDKNGDFWTVTLGGGLNKLINSRDSARLRFRHYNSRNASFHSNELESLQEDSSGVFWIGSSRGLTRFDPRSGEIKTFSKKDGLQSDVFKIWASGKFSDGRMVFGGPEGFNIFDPTGISRNTIPPKTVVTGLDINGHEIFPGDTLRGKVILEKPLRHLTGIMLPYDCNSLTFRFAALHYEHPEMNRYRFMLEGVDNVWRYTGQRDNSATYLNLKPGRYTFCVFGSNSDGIWSTDPARLAVTIRPPLWRSAAAYILYCIVFIFIVYLVRTALVRRNRQHYQLEMEHKLRLEEEQRNENELKFHTDFLHEIKTPLTLITAPVNELLDSTNLGKTTRDRLQLVKRSTMILQRLLDRVTDLRKYDNGHIHLHVVEVDFCRFVEETVMLFVPYMKSKGISFSFEKPDSPVMVYIDKAEMEKVVMNLMSNAIRYSPEKGGGTIKATIATDDSAGYPGVMLSVSNTGIGILPEDLTRIFERFRQGTNNNAHKGMGIGLAISKHVVSLHGGEIYAESVPGKETVFHVRLRLGDSHFSEDVIDRAYSNSDDVSNYDKLPETAYDLAARYAGTGEKTYTVLIADDSPELRNYLQQLLSMHYNVICASDGREGYEKAIADQPDIIISDVVMPEMDGMELCQRIKGNPDTSHIPVILLSARNLPVDKIEGFEALADEYMTKPFQSEVLLSRIDNLIRQRESMREAFRKNILLEPSAVTGTTSDERFVKTVISAIEEHMPEPEFGIDELCKEIGISRPTLYRRIKSLTGMSAIRFLRSIRLKRAAQLLDSDDGLPVSSVMYQTGFSNMSYFSRIFFEEFHILPKDYHDREDKI</sequence>
<evidence type="ECO:0000256" key="6">
    <source>
        <dbReference type="ARBA" id="ARBA00023015"/>
    </source>
</evidence>
<dbReference type="EMBL" id="JADIMK010000030">
    <property type="protein sequence ID" value="MBO8455398.1"/>
    <property type="molecule type" value="Genomic_DNA"/>
</dbReference>
<keyword evidence="6" id="KW-0805">Transcription regulation</keyword>
<dbReference type="PROSITE" id="PS50110">
    <property type="entry name" value="RESPONSE_REGULATORY"/>
    <property type="match status" value="1"/>
</dbReference>
<keyword evidence="9" id="KW-0472">Membrane</keyword>
<comment type="catalytic activity">
    <reaction evidence="1">
        <text>ATP + protein L-histidine = ADP + protein N-phospho-L-histidine.</text>
        <dbReference type="EC" id="2.7.13.3"/>
    </reaction>
</comment>
<evidence type="ECO:0000259" key="11">
    <source>
        <dbReference type="PROSITE" id="PS50109"/>
    </source>
</evidence>
<dbReference type="InterPro" id="IPR003594">
    <property type="entry name" value="HATPase_dom"/>
</dbReference>
<evidence type="ECO:0000256" key="2">
    <source>
        <dbReference type="ARBA" id="ARBA00012438"/>
    </source>
</evidence>
<dbReference type="CDD" id="cd17574">
    <property type="entry name" value="REC_OmpR"/>
    <property type="match status" value="1"/>
</dbReference>
<dbReference type="SUPFAM" id="SSF46689">
    <property type="entry name" value="Homeodomain-like"/>
    <property type="match status" value="1"/>
</dbReference>
<dbReference type="SUPFAM" id="SSF63829">
    <property type="entry name" value="Calcium-dependent phosphotriesterase"/>
    <property type="match status" value="2"/>
</dbReference>
<dbReference type="SMART" id="SM00387">
    <property type="entry name" value="HATPase_c"/>
    <property type="match status" value="1"/>
</dbReference>
<dbReference type="InterPro" id="IPR011110">
    <property type="entry name" value="Reg_prop"/>
</dbReference>
<dbReference type="InterPro" id="IPR011123">
    <property type="entry name" value="Y_Y_Y"/>
</dbReference>
<organism evidence="13 14">
    <name type="scientific">Candidatus Cryptobacteroides intestinigallinarum</name>
    <dbReference type="NCBI Taxonomy" id="2840767"/>
    <lineage>
        <taxon>Bacteria</taxon>
        <taxon>Pseudomonadati</taxon>
        <taxon>Bacteroidota</taxon>
        <taxon>Bacteroidia</taxon>
        <taxon>Bacteroidales</taxon>
        <taxon>Candidatus Cryptobacteroides</taxon>
    </lineage>
</organism>
<dbReference type="InterPro" id="IPR018060">
    <property type="entry name" value="HTH_AraC"/>
</dbReference>
<dbReference type="Gene3D" id="1.10.287.130">
    <property type="match status" value="1"/>
</dbReference>
<dbReference type="GO" id="GO:0043565">
    <property type="term" value="F:sequence-specific DNA binding"/>
    <property type="evidence" value="ECO:0007669"/>
    <property type="project" value="InterPro"/>
</dbReference>
<dbReference type="PANTHER" id="PTHR43547">
    <property type="entry name" value="TWO-COMPONENT HISTIDINE KINASE"/>
    <property type="match status" value="1"/>
</dbReference>
<evidence type="ECO:0000256" key="8">
    <source>
        <dbReference type="PROSITE-ProRule" id="PRU00169"/>
    </source>
</evidence>
<dbReference type="PROSITE" id="PS01124">
    <property type="entry name" value="HTH_ARAC_FAMILY_2"/>
    <property type="match status" value="1"/>
</dbReference>
<dbReference type="Gene3D" id="3.30.565.10">
    <property type="entry name" value="Histidine kinase-like ATPase, C-terminal domain"/>
    <property type="match status" value="1"/>
</dbReference>
<dbReference type="FunFam" id="3.30.565.10:FF:000006">
    <property type="entry name" value="Sensor histidine kinase WalK"/>
    <property type="match status" value="1"/>
</dbReference>
<reference evidence="13" key="2">
    <citation type="journal article" date="2021" name="PeerJ">
        <title>Extensive microbial diversity within the chicken gut microbiome revealed by metagenomics and culture.</title>
        <authorList>
            <person name="Gilroy R."/>
            <person name="Ravi A."/>
            <person name="Getino M."/>
            <person name="Pursley I."/>
            <person name="Horton D.L."/>
            <person name="Alikhan N.F."/>
            <person name="Baker D."/>
            <person name="Gharbi K."/>
            <person name="Hall N."/>
            <person name="Watson M."/>
            <person name="Adriaenssens E.M."/>
            <person name="Foster-Nyarko E."/>
            <person name="Jarju S."/>
            <person name="Secka A."/>
            <person name="Antonio M."/>
            <person name="Oren A."/>
            <person name="Chaudhuri R.R."/>
            <person name="La Ragione R."/>
            <person name="Hildebrand F."/>
            <person name="Pallen M.J."/>
        </authorList>
    </citation>
    <scope>NUCLEOTIDE SEQUENCE</scope>
    <source>
        <strain evidence="13">B1-3475</strain>
    </source>
</reference>
<keyword evidence="3 8" id="KW-0597">Phosphoprotein</keyword>
<dbReference type="PRINTS" id="PR00344">
    <property type="entry name" value="BCTRLSENSOR"/>
</dbReference>
<dbReference type="InterPro" id="IPR036890">
    <property type="entry name" value="HATPase_C_sf"/>
</dbReference>
<keyword evidence="5" id="KW-0418">Kinase</keyword>
<dbReference type="Gene3D" id="2.130.10.10">
    <property type="entry name" value="YVTN repeat-like/Quinoprotein amine dehydrogenase"/>
    <property type="match status" value="2"/>
</dbReference>
<dbReference type="GO" id="GO:0003700">
    <property type="term" value="F:DNA-binding transcription factor activity"/>
    <property type="evidence" value="ECO:0007669"/>
    <property type="project" value="InterPro"/>
</dbReference>
<dbReference type="Gene3D" id="2.60.40.10">
    <property type="entry name" value="Immunoglobulins"/>
    <property type="match status" value="1"/>
</dbReference>
<evidence type="ECO:0000256" key="3">
    <source>
        <dbReference type="ARBA" id="ARBA00022553"/>
    </source>
</evidence>
<keyword evidence="4" id="KW-0808">Transferase</keyword>
<dbReference type="SUPFAM" id="SSF47384">
    <property type="entry name" value="Homodimeric domain of signal transducing histidine kinase"/>
    <property type="match status" value="1"/>
</dbReference>
<dbReference type="PANTHER" id="PTHR43547:SF2">
    <property type="entry name" value="HYBRID SIGNAL TRANSDUCTION HISTIDINE KINASE C"/>
    <property type="match status" value="1"/>
</dbReference>
<evidence type="ECO:0000256" key="4">
    <source>
        <dbReference type="ARBA" id="ARBA00022679"/>
    </source>
</evidence>
<dbReference type="Pfam" id="PF00072">
    <property type="entry name" value="Response_reg"/>
    <property type="match status" value="1"/>
</dbReference>